<dbReference type="InterPro" id="IPR001952">
    <property type="entry name" value="Alkaline_phosphatase"/>
</dbReference>
<evidence type="ECO:0000256" key="3">
    <source>
        <dbReference type="SAM" id="SignalP"/>
    </source>
</evidence>
<dbReference type="CDD" id="cd16012">
    <property type="entry name" value="ALP"/>
    <property type="match status" value="1"/>
</dbReference>
<dbReference type="Proteomes" id="UP001165653">
    <property type="component" value="Unassembled WGS sequence"/>
</dbReference>
<feature type="coiled-coil region" evidence="2">
    <location>
        <begin position="560"/>
        <end position="587"/>
    </location>
</feature>
<sequence length="588" mass="64614">MQRPLAFACLLATAAPLFAAPRVHIALPERCRLLTRQFFDLRVEATDLADTEATLILRDEKGRDITAAFGPPDEVSSDNDHLPASLDRAWTFRAKSFATEGIKTVMAEVSDSTGTSRDSRRIGVQRFKARPPGKKNLILFIGDAMGESYRDAGRLVAGSTGGGMRGGFFDELLQMDRMPYTGTVLTHAHNAVVPDSANTASAWASGNKTTNGALNVFPDNNDWRSTEAAFLDNPRFETLWSYLKRLHGYRTGIVTTTEVTDATPAAEGAYVGYRTLHKVIARQFVDGTFMPGPAFDVILGGGKDHFDMRTIETSGDTRNLIDELVTRGYTQVKDRGELNALNEPPELLLGLFSSSAMTVAYDKLGYTRPPGEFSTFHPAFPNQPFLEEMTAKAIATLSKDERPFILMVEGGMIDKQSHGNHAAGTIWDVIELDRAIGVGRSYAREEKKRKTLLIATADHNQTMQVLGMVDTTVPEALENLRSGSGFTGLVTGAVWGFPDYPADPASGYPRNDNRYRLSLGFRTHDHTGTPVPLSAEGPGASLFTGTWDQTDLFFKMARVLDSDTTKLDRLEREKARLKIVDQNYAETP</sequence>
<protein>
    <submittedName>
        <fullName evidence="4">Alkaline phosphatase</fullName>
    </submittedName>
</protein>
<dbReference type="InterPro" id="IPR017850">
    <property type="entry name" value="Alkaline_phosphatase_core_sf"/>
</dbReference>
<keyword evidence="3" id="KW-0732">Signal</keyword>
<dbReference type="Pfam" id="PF00245">
    <property type="entry name" value="Alk_phosphatase"/>
    <property type="match status" value="1"/>
</dbReference>
<organism evidence="4 5">
    <name type="scientific">Luteolibacter rhizosphaerae</name>
    <dbReference type="NCBI Taxonomy" id="2989719"/>
    <lineage>
        <taxon>Bacteria</taxon>
        <taxon>Pseudomonadati</taxon>
        <taxon>Verrucomicrobiota</taxon>
        <taxon>Verrucomicrobiia</taxon>
        <taxon>Verrucomicrobiales</taxon>
        <taxon>Verrucomicrobiaceae</taxon>
        <taxon>Luteolibacter</taxon>
    </lineage>
</organism>
<dbReference type="Gene3D" id="3.40.720.10">
    <property type="entry name" value="Alkaline Phosphatase, subunit A"/>
    <property type="match status" value="1"/>
</dbReference>
<comment type="similarity">
    <text evidence="1">Belongs to the alkaline phosphatase family.</text>
</comment>
<dbReference type="PRINTS" id="PR00113">
    <property type="entry name" value="ALKPHPHTASE"/>
</dbReference>
<gene>
    <name evidence="4" type="ORF">OJ996_19325</name>
</gene>
<feature type="signal peptide" evidence="3">
    <location>
        <begin position="1"/>
        <end position="19"/>
    </location>
</feature>
<keyword evidence="5" id="KW-1185">Reference proteome</keyword>
<evidence type="ECO:0000313" key="4">
    <source>
        <dbReference type="EMBL" id="MCW1915747.1"/>
    </source>
</evidence>
<dbReference type="PANTHER" id="PTHR11596">
    <property type="entry name" value="ALKALINE PHOSPHATASE"/>
    <property type="match status" value="1"/>
</dbReference>
<evidence type="ECO:0000313" key="5">
    <source>
        <dbReference type="Proteomes" id="UP001165653"/>
    </source>
</evidence>
<reference evidence="4" key="1">
    <citation type="submission" date="2022-10" db="EMBL/GenBank/DDBJ databases">
        <title>Luteolibacter sp. GHJ8, whole genome shotgun sequencing project.</title>
        <authorList>
            <person name="Zhao G."/>
            <person name="Shen L."/>
        </authorList>
    </citation>
    <scope>NUCLEOTIDE SEQUENCE</scope>
    <source>
        <strain evidence="4">GHJ8</strain>
    </source>
</reference>
<evidence type="ECO:0000256" key="2">
    <source>
        <dbReference type="SAM" id="Coils"/>
    </source>
</evidence>
<proteinExistence type="inferred from homology"/>
<dbReference type="SUPFAM" id="SSF53649">
    <property type="entry name" value="Alkaline phosphatase-like"/>
    <property type="match status" value="1"/>
</dbReference>
<comment type="caution">
    <text evidence="4">The sequence shown here is derived from an EMBL/GenBank/DDBJ whole genome shotgun (WGS) entry which is preliminary data.</text>
</comment>
<dbReference type="PANTHER" id="PTHR11596:SF72">
    <property type="entry name" value="ALKALINE PHOSPHATASE"/>
    <property type="match status" value="1"/>
</dbReference>
<dbReference type="EMBL" id="JAPDDR010000010">
    <property type="protein sequence ID" value="MCW1915747.1"/>
    <property type="molecule type" value="Genomic_DNA"/>
</dbReference>
<feature type="chain" id="PRO_5046468084" evidence="3">
    <location>
        <begin position="20"/>
        <end position="588"/>
    </location>
</feature>
<name>A0ABT3G7B7_9BACT</name>
<evidence type="ECO:0000256" key="1">
    <source>
        <dbReference type="RuleBase" id="RU003946"/>
    </source>
</evidence>
<dbReference type="SMART" id="SM00098">
    <property type="entry name" value="alkPPc"/>
    <property type="match status" value="1"/>
</dbReference>
<accession>A0ABT3G7B7</accession>
<keyword evidence="2" id="KW-0175">Coiled coil</keyword>
<dbReference type="RefSeq" id="WP_264515303.1">
    <property type="nucleotide sequence ID" value="NZ_JAPDDR010000010.1"/>
</dbReference>